<dbReference type="GO" id="GO:0005886">
    <property type="term" value="C:plasma membrane"/>
    <property type="evidence" value="ECO:0007669"/>
    <property type="project" value="UniProtKB-SubCell"/>
</dbReference>
<keyword evidence="4 7" id="KW-0812">Transmembrane</keyword>
<dbReference type="InterPro" id="IPR036259">
    <property type="entry name" value="MFS_trans_sf"/>
</dbReference>
<dbReference type="SUPFAM" id="SSF103473">
    <property type="entry name" value="MFS general substrate transporter"/>
    <property type="match status" value="1"/>
</dbReference>
<dbReference type="InterPro" id="IPR011701">
    <property type="entry name" value="MFS"/>
</dbReference>
<dbReference type="AlphaFoldDB" id="X1CZL8"/>
<evidence type="ECO:0000256" key="4">
    <source>
        <dbReference type="ARBA" id="ARBA00022692"/>
    </source>
</evidence>
<evidence type="ECO:0000256" key="2">
    <source>
        <dbReference type="ARBA" id="ARBA00022448"/>
    </source>
</evidence>
<comment type="caution">
    <text evidence="9">The sequence shown here is derived from an EMBL/GenBank/DDBJ whole genome shotgun (WGS) entry which is preliminary data.</text>
</comment>
<evidence type="ECO:0000256" key="3">
    <source>
        <dbReference type="ARBA" id="ARBA00022475"/>
    </source>
</evidence>
<dbReference type="PANTHER" id="PTHR23517">
    <property type="entry name" value="RESISTANCE PROTEIN MDTM, PUTATIVE-RELATED-RELATED"/>
    <property type="match status" value="1"/>
</dbReference>
<dbReference type="Pfam" id="PF07690">
    <property type="entry name" value="MFS_1"/>
    <property type="match status" value="1"/>
</dbReference>
<sequence length="162" mass="17781">MLNKEIDSTRFTPDFNHMLKIVILNSLGFFFIGFSVPIIARFNMLATAIQISLIFSIQVFGRTISGTITGFLTDRLKSRKKLILIGSIGRGTSYFIIYSAIILNSLILLGIGTFTLGFMAGVFWVPFNTLIAEKSNKDNRSEAYGKKNSANAIGQMIGGVIG</sequence>
<proteinExistence type="predicted"/>
<accession>X1CZL8</accession>
<dbReference type="GO" id="GO:0022857">
    <property type="term" value="F:transmembrane transporter activity"/>
    <property type="evidence" value="ECO:0007669"/>
    <property type="project" value="InterPro"/>
</dbReference>
<keyword evidence="6 7" id="KW-0472">Membrane</keyword>
<evidence type="ECO:0000256" key="7">
    <source>
        <dbReference type="SAM" id="Phobius"/>
    </source>
</evidence>
<name>X1CZL8_9ZZZZ</name>
<evidence type="ECO:0000256" key="5">
    <source>
        <dbReference type="ARBA" id="ARBA00022989"/>
    </source>
</evidence>
<dbReference type="EMBL" id="BART01032660">
    <property type="protein sequence ID" value="GAH13332.1"/>
    <property type="molecule type" value="Genomic_DNA"/>
</dbReference>
<organism evidence="9">
    <name type="scientific">marine sediment metagenome</name>
    <dbReference type="NCBI Taxonomy" id="412755"/>
    <lineage>
        <taxon>unclassified sequences</taxon>
        <taxon>metagenomes</taxon>
        <taxon>ecological metagenomes</taxon>
    </lineage>
</organism>
<dbReference type="PROSITE" id="PS50850">
    <property type="entry name" value="MFS"/>
    <property type="match status" value="1"/>
</dbReference>
<dbReference type="InterPro" id="IPR020846">
    <property type="entry name" value="MFS_dom"/>
</dbReference>
<evidence type="ECO:0000256" key="1">
    <source>
        <dbReference type="ARBA" id="ARBA00004651"/>
    </source>
</evidence>
<feature type="transmembrane region" description="Helical" evidence="7">
    <location>
        <begin position="45"/>
        <end position="61"/>
    </location>
</feature>
<dbReference type="Gene3D" id="1.20.1250.20">
    <property type="entry name" value="MFS general substrate transporter like domains"/>
    <property type="match status" value="1"/>
</dbReference>
<gene>
    <name evidence="9" type="ORF">S01H4_56373</name>
</gene>
<reference evidence="9" key="1">
    <citation type="journal article" date="2014" name="Front. Microbiol.">
        <title>High frequency of phylogenetically diverse reductive dehalogenase-homologous genes in deep subseafloor sedimentary metagenomes.</title>
        <authorList>
            <person name="Kawai M."/>
            <person name="Futagami T."/>
            <person name="Toyoda A."/>
            <person name="Takaki Y."/>
            <person name="Nishi S."/>
            <person name="Hori S."/>
            <person name="Arai W."/>
            <person name="Tsubouchi T."/>
            <person name="Morono Y."/>
            <person name="Uchiyama I."/>
            <person name="Ito T."/>
            <person name="Fujiyama A."/>
            <person name="Inagaki F."/>
            <person name="Takami H."/>
        </authorList>
    </citation>
    <scope>NUCLEOTIDE SEQUENCE</scope>
    <source>
        <strain evidence="9">Expedition CK06-06</strain>
    </source>
</reference>
<feature type="transmembrane region" description="Helical" evidence="7">
    <location>
        <begin position="107"/>
        <end position="127"/>
    </location>
</feature>
<feature type="non-terminal residue" evidence="9">
    <location>
        <position position="162"/>
    </location>
</feature>
<dbReference type="InterPro" id="IPR050171">
    <property type="entry name" value="MFS_Transporters"/>
</dbReference>
<comment type="subcellular location">
    <subcellularLocation>
        <location evidence="1">Cell membrane</location>
        <topology evidence="1">Multi-pass membrane protein</topology>
    </subcellularLocation>
</comment>
<protein>
    <recommendedName>
        <fullName evidence="8">Major facilitator superfamily (MFS) profile domain-containing protein</fullName>
    </recommendedName>
</protein>
<evidence type="ECO:0000313" key="9">
    <source>
        <dbReference type="EMBL" id="GAH13332.1"/>
    </source>
</evidence>
<dbReference type="PANTHER" id="PTHR23517:SF3">
    <property type="entry name" value="INTEGRAL MEMBRANE TRANSPORT PROTEIN"/>
    <property type="match status" value="1"/>
</dbReference>
<keyword evidence="2" id="KW-0813">Transport</keyword>
<feature type="domain" description="Major facilitator superfamily (MFS) profile" evidence="8">
    <location>
        <begin position="1"/>
        <end position="162"/>
    </location>
</feature>
<keyword evidence="3" id="KW-1003">Cell membrane</keyword>
<feature type="transmembrane region" description="Helical" evidence="7">
    <location>
        <begin position="21"/>
        <end position="39"/>
    </location>
</feature>
<evidence type="ECO:0000259" key="8">
    <source>
        <dbReference type="PROSITE" id="PS50850"/>
    </source>
</evidence>
<feature type="transmembrane region" description="Helical" evidence="7">
    <location>
        <begin position="82"/>
        <end position="101"/>
    </location>
</feature>
<evidence type="ECO:0000256" key="6">
    <source>
        <dbReference type="ARBA" id="ARBA00023136"/>
    </source>
</evidence>
<keyword evidence="5 7" id="KW-1133">Transmembrane helix</keyword>